<dbReference type="PRINTS" id="PR00449">
    <property type="entry name" value="RASTRNSFRMNG"/>
</dbReference>
<dbReference type="InterPro" id="IPR027417">
    <property type="entry name" value="P-loop_NTPase"/>
</dbReference>
<accession>A0A643BZI0</accession>
<reference evidence="3 4" key="1">
    <citation type="journal article" date="2019" name="PLoS ONE">
        <title>Genomic analyses reveal an absence of contemporary introgressive admixture between fin whales and blue whales, despite known hybrids.</title>
        <authorList>
            <person name="Westbury M.V."/>
            <person name="Petersen B."/>
            <person name="Lorenzen E.D."/>
        </authorList>
    </citation>
    <scope>NUCLEOTIDE SEQUENCE [LARGE SCALE GENOMIC DNA]</scope>
    <source>
        <strain evidence="3">FinWhale-01</strain>
    </source>
</reference>
<dbReference type="InterPro" id="IPR003578">
    <property type="entry name" value="Small_GTPase_Rho"/>
</dbReference>
<dbReference type="GO" id="GO:0005525">
    <property type="term" value="F:GTP binding"/>
    <property type="evidence" value="ECO:0007669"/>
    <property type="project" value="UniProtKB-KW"/>
</dbReference>
<dbReference type="PANTHER" id="PTHR24072">
    <property type="entry name" value="RHO FAMILY GTPASE"/>
    <property type="match status" value="1"/>
</dbReference>
<evidence type="ECO:0000256" key="1">
    <source>
        <dbReference type="ARBA" id="ARBA00022741"/>
    </source>
</evidence>
<keyword evidence="4" id="KW-1185">Reference proteome</keyword>
<dbReference type="Proteomes" id="UP000437017">
    <property type="component" value="Unassembled WGS sequence"/>
</dbReference>
<dbReference type="GO" id="GO:0007264">
    <property type="term" value="P:small GTPase-mediated signal transduction"/>
    <property type="evidence" value="ECO:0007669"/>
    <property type="project" value="InterPro"/>
</dbReference>
<protein>
    <submittedName>
        <fullName evidence="3">Uncharacterized protein</fullName>
    </submittedName>
</protein>
<evidence type="ECO:0000256" key="2">
    <source>
        <dbReference type="ARBA" id="ARBA00023134"/>
    </source>
</evidence>
<evidence type="ECO:0000313" key="4">
    <source>
        <dbReference type="Proteomes" id="UP000437017"/>
    </source>
</evidence>
<feature type="non-terminal residue" evidence="3">
    <location>
        <position position="155"/>
    </location>
</feature>
<feature type="non-terminal residue" evidence="3">
    <location>
        <position position="1"/>
    </location>
</feature>
<evidence type="ECO:0000313" key="3">
    <source>
        <dbReference type="EMBL" id="KAB0393334.1"/>
    </source>
</evidence>
<dbReference type="OrthoDB" id="8830751at2759"/>
<comment type="caution">
    <text evidence="3">The sequence shown here is derived from an EMBL/GenBank/DDBJ whole genome shotgun (WGS) entry which is preliminary data.</text>
</comment>
<keyword evidence="1" id="KW-0547">Nucleotide-binding</keyword>
<dbReference type="SMART" id="SM00174">
    <property type="entry name" value="RHO"/>
    <property type="match status" value="1"/>
</dbReference>
<name>A0A643BZI0_BALPH</name>
<sequence>YFISLVKYYWGAAGRHSRGRDRWRWGDHAQHSSWASAVMLRYMVVGNWAAGKMCLPMNYANDAFLEDYMPAIFNCYTGTTSTSWFSMTRPNRNTKSRQEDWDHLRLLSYPMTDVLPVCFSVVNVASFQNVKEEWATELKEYTLNIPVVLIGTHIS</sequence>
<dbReference type="InterPro" id="IPR001806">
    <property type="entry name" value="Small_GTPase"/>
</dbReference>
<dbReference type="AlphaFoldDB" id="A0A643BZI0"/>
<keyword evidence="2" id="KW-0342">GTP-binding</keyword>
<proteinExistence type="predicted"/>
<dbReference type="GO" id="GO:0003924">
    <property type="term" value="F:GTPase activity"/>
    <property type="evidence" value="ECO:0007669"/>
    <property type="project" value="InterPro"/>
</dbReference>
<organism evidence="3 4">
    <name type="scientific">Balaenoptera physalus</name>
    <name type="common">Fin whale</name>
    <name type="synonym">Balaena physalus</name>
    <dbReference type="NCBI Taxonomy" id="9770"/>
    <lineage>
        <taxon>Eukaryota</taxon>
        <taxon>Metazoa</taxon>
        <taxon>Chordata</taxon>
        <taxon>Craniata</taxon>
        <taxon>Vertebrata</taxon>
        <taxon>Euteleostomi</taxon>
        <taxon>Mammalia</taxon>
        <taxon>Eutheria</taxon>
        <taxon>Laurasiatheria</taxon>
        <taxon>Artiodactyla</taxon>
        <taxon>Whippomorpha</taxon>
        <taxon>Cetacea</taxon>
        <taxon>Mysticeti</taxon>
        <taxon>Balaenopteridae</taxon>
        <taxon>Balaenoptera</taxon>
    </lineage>
</organism>
<dbReference type="Pfam" id="PF00071">
    <property type="entry name" value="Ras"/>
    <property type="match status" value="1"/>
</dbReference>
<dbReference type="EMBL" id="SGJD01003217">
    <property type="protein sequence ID" value="KAB0393334.1"/>
    <property type="molecule type" value="Genomic_DNA"/>
</dbReference>
<gene>
    <name evidence="3" type="ORF">E2I00_017129</name>
</gene>
<dbReference type="SUPFAM" id="SSF52540">
    <property type="entry name" value="P-loop containing nucleoside triphosphate hydrolases"/>
    <property type="match status" value="1"/>
</dbReference>
<dbReference type="Gene3D" id="3.40.50.300">
    <property type="entry name" value="P-loop containing nucleotide triphosphate hydrolases"/>
    <property type="match status" value="1"/>
</dbReference>